<dbReference type="Pfam" id="PF00501">
    <property type="entry name" value="AMP-binding"/>
    <property type="match status" value="1"/>
</dbReference>
<dbReference type="PROSITE" id="PS00455">
    <property type="entry name" value="AMP_BINDING"/>
    <property type="match status" value="1"/>
</dbReference>
<name>A0AAP5BN10_9BURK</name>
<gene>
    <name evidence="4" type="ORF">NIE36_42805</name>
    <name evidence="3" type="ORF">OSB80_42915</name>
</gene>
<dbReference type="InterPro" id="IPR025110">
    <property type="entry name" value="AMP-bd_C"/>
</dbReference>
<evidence type="ECO:0000259" key="2">
    <source>
        <dbReference type="Pfam" id="PF13193"/>
    </source>
</evidence>
<reference evidence="4" key="1">
    <citation type="submission" date="2022-06" db="EMBL/GenBank/DDBJ databases">
        <title>PHB producers.</title>
        <authorList>
            <person name="Besaury L."/>
        </authorList>
    </citation>
    <scope>NUCLEOTIDE SEQUENCE</scope>
    <source>
        <strain evidence="4 5">SEWS6</strain>
    </source>
</reference>
<protein>
    <submittedName>
        <fullName evidence="4">Acyl--CoA ligase</fullName>
    </submittedName>
    <submittedName>
        <fullName evidence="3">Class I adenylate-forming enzyme family protein</fullName>
    </submittedName>
</protein>
<dbReference type="EMBL" id="JAMXWF010000071">
    <property type="protein sequence ID" value="MDQ6413861.1"/>
    <property type="molecule type" value="Genomic_DNA"/>
</dbReference>
<keyword evidence="5" id="KW-1185">Reference proteome</keyword>
<dbReference type="GO" id="GO:0016405">
    <property type="term" value="F:CoA-ligase activity"/>
    <property type="evidence" value="ECO:0007669"/>
    <property type="project" value="TreeGrafter"/>
</dbReference>
<proteinExistence type="predicted"/>
<dbReference type="Proteomes" id="UP001242288">
    <property type="component" value="Unassembled WGS sequence"/>
</dbReference>
<evidence type="ECO:0000313" key="3">
    <source>
        <dbReference type="EMBL" id="MCX4152050.1"/>
    </source>
</evidence>
<dbReference type="Gene3D" id="3.40.50.12780">
    <property type="entry name" value="N-terminal domain of ligase-like"/>
    <property type="match status" value="1"/>
</dbReference>
<dbReference type="InterPro" id="IPR042099">
    <property type="entry name" value="ANL_N_sf"/>
</dbReference>
<dbReference type="PANTHER" id="PTHR24096:SF267">
    <property type="entry name" value="MALONATE--COA LIGASE ACSF3, MITOCHONDRIAL"/>
    <property type="match status" value="1"/>
</dbReference>
<dbReference type="InterPro" id="IPR045851">
    <property type="entry name" value="AMP-bd_C_sf"/>
</dbReference>
<evidence type="ECO:0000259" key="1">
    <source>
        <dbReference type="Pfam" id="PF00501"/>
    </source>
</evidence>
<evidence type="ECO:0000313" key="4">
    <source>
        <dbReference type="EMBL" id="MDQ6413861.1"/>
    </source>
</evidence>
<dbReference type="EMBL" id="JAPKHW010000071">
    <property type="protein sequence ID" value="MCX4152050.1"/>
    <property type="molecule type" value="Genomic_DNA"/>
</dbReference>
<comment type="caution">
    <text evidence="4">The sequence shown here is derived from an EMBL/GenBank/DDBJ whole genome shotgun (WGS) entry which is preliminary data.</text>
</comment>
<keyword evidence="4" id="KW-0436">Ligase</keyword>
<dbReference type="RefSeq" id="WP_266240790.1">
    <property type="nucleotide sequence ID" value="NZ_JAMXWF010000071.1"/>
</dbReference>
<dbReference type="InterPro" id="IPR000873">
    <property type="entry name" value="AMP-dep_synth/lig_dom"/>
</dbReference>
<organism evidence="4 6">
    <name type="scientific">Paraburkholderia madseniana</name>
    <dbReference type="NCBI Taxonomy" id="2599607"/>
    <lineage>
        <taxon>Bacteria</taxon>
        <taxon>Pseudomonadati</taxon>
        <taxon>Pseudomonadota</taxon>
        <taxon>Betaproteobacteria</taxon>
        <taxon>Burkholderiales</taxon>
        <taxon>Burkholderiaceae</taxon>
        <taxon>Paraburkholderia</taxon>
    </lineage>
</organism>
<evidence type="ECO:0000313" key="6">
    <source>
        <dbReference type="Proteomes" id="UP001242288"/>
    </source>
</evidence>
<dbReference type="Pfam" id="PF13193">
    <property type="entry name" value="AMP-binding_C"/>
    <property type="match status" value="1"/>
</dbReference>
<dbReference type="Proteomes" id="UP001209412">
    <property type="component" value="Unassembled WGS sequence"/>
</dbReference>
<dbReference type="AlphaFoldDB" id="A0AAP5BN10"/>
<evidence type="ECO:0000313" key="5">
    <source>
        <dbReference type="Proteomes" id="UP001209412"/>
    </source>
</evidence>
<dbReference type="InterPro" id="IPR020845">
    <property type="entry name" value="AMP-binding_CS"/>
</dbReference>
<dbReference type="PANTHER" id="PTHR24096">
    <property type="entry name" value="LONG-CHAIN-FATTY-ACID--COA LIGASE"/>
    <property type="match status" value="1"/>
</dbReference>
<accession>A0AAP5BN10</accession>
<dbReference type="Gene3D" id="3.30.300.30">
    <property type="match status" value="1"/>
</dbReference>
<feature type="domain" description="AMP-dependent synthetase/ligase" evidence="1">
    <location>
        <begin position="19"/>
        <end position="372"/>
    </location>
</feature>
<feature type="domain" description="AMP-binding enzyme C-terminal" evidence="2">
    <location>
        <begin position="428"/>
        <end position="500"/>
    </location>
</feature>
<dbReference type="SUPFAM" id="SSF56801">
    <property type="entry name" value="Acetyl-CoA synthetase-like"/>
    <property type="match status" value="1"/>
</dbReference>
<sequence length="519" mass="57109">MMMKAIDGEGTLDIDLRLRKTALSSPDRTAIADTYRSVTWGELDRRVNRIAQALLTRGVAFQDKVALLAPNSAAYVELMLGILRAGACVVPLSTYTSASTCASMVRDSGARLLFVANDYAADALALADEMRLCTSDIVRFDDAALDGFIEGAPDTPPPVSMSLDHGFNLIYSSGTTGTPKGILQSRGFRAREAEVIENRYALNEQTRTIISTPLCSNTTLFLLFTVLACGGTVKVMEKFDATGWLTLAQTWRPTDVILVPVQYTRLLRHPDFSRFDLSSLRNKFSTSAPLSAVIKRDILTRWPAGGLTEFYGMTEGGVTCELRAHERLDKLDTVGIPPAYVDLRVIDDDKVLPQGQVGEIVGRSPSMMSGYHNREQATLDASWFDGEGRRFQRSGDIGWIDEDGFVHLLDRKKDVIISGGFNVYASDLENVILQHREVVDVAVVAAPSISWGETPVACVVLSSDVDPEIIQQWANEKLGKVQRIAKVVVFDELPRNPIGKVLKRELRERIAENHGETLA</sequence>